<proteinExistence type="predicted"/>
<organism evidence="2 3">
    <name type="scientific">Candidatus Amesbacteria bacterium RIFCSPLOWO2_01_FULL_48_25</name>
    <dbReference type="NCBI Taxonomy" id="1797259"/>
    <lineage>
        <taxon>Bacteria</taxon>
        <taxon>Candidatus Amesiibacteriota</taxon>
    </lineage>
</organism>
<dbReference type="Proteomes" id="UP000177080">
    <property type="component" value="Unassembled WGS sequence"/>
</dbReference>
<evidence type="ECO:0000259" key="1">
    <source>
        <dbReference type="Pfam" id="PF18765"/>
    </source>
</evidence>
<dbReference type="PANTHER" id="PTHR43852:SF4">
    <property type="entry name" value="NUCLEOTIDYLTRANSFERASE"/>
    <property type="match status" value="1"/>
</dbReference>
<dbReference type="InterPro" id="IPR041633">
    <property type="entry name" value="Polbeta"/>
</dbReference>
<protein>
    <recommendedName>
        <fullName evidence="1">Polymerase beta nucleotidyltransferase domain-containing protein</fullName>
    </recommendedName>
</protein>
<dbReference type="Pfam" id="PF18765">
    <property type="entry name" value="Polbeta"/>
    <property type="match status" value="1"/>
</dbReference>
<comment type="caution">
    <text evidence="2">The sequence shown here is derived from an EMBL/GenBank/DDBJ whole genome shotgun (WGS) entry which is preliminary data.</text>
</comment>
<dbReference type="STRING" id="1797259.A2989_04150"/>
<accession>A0A1F4ZC13</accession>
<dbReference type="Gene3D" id="3.30.460.10">
    <property type="entry name" value="Beta Polymerase, domain 2"/>
    <property type="match status" value="1"/>
</dbReference>
<evidence type="ECO:0000313" key="3">
    <source>
        <dbReference type="Proteomes" id="UP000177080"/>
    </source>
</evidence>
<dbReference type="AlphaFoldDB" id="A0A1F4ZC13"/>
<sequence length="131" mass="14655">MGRIVLDGRDIEPLKAVGVKAVILFGSQALGIAREGGDWDVAVIGSKSKVAYDAVYDIMTAKINQLVDIDIVFLREAPLELQKHVAKYGVVLFQESPNVFADFKQRLMLDYADFAPHRYIFQKATMDRIPL</sequence>
<dbReference type="InterPro" id="IPR052930">
    <property type="entry name" value="TA_antitoxin_MntA"/>
</dbReference>
<dbReference type="PANTHER" id="PTHR43852">
    <property type="entry name" value="NUCLEOTIDYLTRANSFERASE"/>
    <property type="match status" value="1"/>
</dbReference>
<name>A0A1F4ZC13_9BACT</name>
<feature type="domain" description="Polymerase beta nucleotidyltransferase" evidence="1">
    <location>
        <begin position="18"/>
        <end position="96"/>
    </location>
</feature>
<evidence type="ECO:0000313" key="2">
    <source>
        <dbReference type="EMBL" id="OGD03833.1"/>
    </source>
</evidence>
<dbReference type="EMBL" id="MEXN01000005">
    <property type="protein sequence ID" value="OGD03833.1"/>
    <property type="molecule type" value="Genomic_DNA"/>
</dbReference>
<gene>
    <name evidence="2" type="ORF">A2989_04150</name>
</gene>
<dbReference type="NCBIfam" id="NF047752">
    <property type="entry name" value="MntA_antitoxin"/>
    <property type="match status" value="1"/>
</dbReference>
<reference evidence="2 3" key="1">
    <citation type="journal article" date="2016" name="Nat. Commun.">
        <title>Thousands of microbial genomes shed light on interconnected biogeochemical processes in an aquifer system.</title>
        <authorList>
            <person name="Anantharaman K."/>
            <person name="Brown C.T."/>
            <person name="Hug L.A."/>
            <person name="Sharon I."/>
            <person name="Castelle C.J."/>
            <person name="Probst A.J."/>
            <person name="Thomas B.C."/>
            <person name="Singh A."/>
            <person name="Wilkins M.J."/>
            <person name="Karaoz U."/>
            <person name="Brodie E.L."/>
            <person name="Williams K.H."/>
            <person name="Hubbard S.S."/>
            <person name="Banfield J.F."/>
        </authorList>
    </citation>
    <scope>NUCLEOTIDE SEQUENCE [LARGE SCALE GENOMIC DNA]</scope>
</reference>
<dbReference type="CDD" id="cd05403">
    <property type="entry name" value="NT_KNTase_like"/>
    <property type="match status" value="1"/>
</dbReference>
<dbReference type="SUPFAM" id="SSF81301">
    <property type="entry name" value="Nucleotidyltransferase"/>
    <property type="match status" value="1"/>
</dbReference>
<dbReference type="InterPro" id="IPR043519">
    <property type="entry name" value="NT_sf"/>
</dbReference>